<evidence type="ECO:0000313" key="2">
    <source>
        <dbReference type="EMBL" id="GFH19751.1"/>
    </source>
</evidence>
<feature type="non-terminal residue" evidence="2">
    <location>
        <position position="1"/>
    </location>
</feature>
<proteinExistence type="predicted"/>
<dbReference type="GO" id="GO:0005634">
    <property type="term" value="C:nucleus"/>
    <property type="evidence" value="ECO:0007669"/>
    <property type="project" value="InterPro"/>
</dbReference>
<feature type="domain" description="Replication factor-A protein 1 N-terminal" evidence="1">
    <location>
        <begin position="4"/>
        <end position="72"/>
    </location>
</feature>
<reference evidence="2 3" key="1">
    <citation type="submission" date="2020-02" db="EMBL/GenBank/DDBJ databases">
        <title>Draft genome sequence of Haematococcus lacustris strain NIES-144.</title>
        <authorList>
            <person name="Morimoto D."/>
            <person name="Nakagawa S."/>
            <person name="Yoshida T."/>
            <person name="Sawayama S."/>
        </authorList>
    </citation>
    <scope>NUCLEOTIDE SEQUENCE [LARGE SCALE GENOMIC DNA]</scope>
    <source>
        <strain evidence="2 3">NIES-144</strain>
    </source>
</reference>
<dbReference type="Proteomes" id="UP000485058">
    <property type="component" value="Unassembled WGS sequence"/>
</dbReference>
<dbReference type="InterPro" id="IPR012340">
    <property type="entry name" value="NA-bd_OB-fold"/>
</dbReference>
<dbReference type="Gene3D" id="2.40.50.140">
    <property type="entry name" value="Nucleic acid-binding proteins"/>
    <property type="match status" value="1"/>
</dbReference>
<dbReference type="EMBL" id="BLLF01001515">
    <property type="protein sequence ID" value="GFH19751.1"/>
    <property type="molecule type" value="Genomic_DNA"/>
</dbReference>
<dbReference type="GO" id="GO:0006260">
    <property type="term" value="P:DNA replication"/>
    <property type="evidence" value="ECO:0007669"/>
    <property type="project" value="InterPro"/>
</dbReference>
<keyword evidence="3" id="KW-1185">Reference proteome</keyword>
<dbReference type="InterPro" id="IPR007199">
    <property type="entry name" value="Rep_factor-A_N"/>
</dbReference>
<organism evidence="2 3">
    <name type="scientific">Haematococcus lacustris</name>
    <name type="common">Green alga</name>
    <name type="synonym">Haematococcus pluvialis</name>
    <dbReference type="NCBI Taxonomy" id="44745"/>
    <lineage>
        <taxon>Eukaryota</taxon>
        <taxon>Viridiplantae</taxon>
        <taxon>Chlorophyta</taxon>
        <taxon>core chlorophytes</taxon>
        <taxon>Chlorophyceae</taxon>
        <taxon>CS clade</taxon>
        <taxon>Chlamydomonadales</taxon>
        <taxon>Haematococcaceae</taxon>
        <taxon>Haematococcus</taxon>
    </lineage>
</organism>
<dbReference type="AlphaFoldDB" id="A0A699ZCB0"/>
<gene>
    <name evidence="2" type="ORF">HaLaN_16757</name>
</gene>
<evidence type="ECO:0000313" key="3">
    <source>
        <dbReference type="Proteomes" id="UP000485058"/>
    </source>
</evidence>
<dbReference type="Pfam" id="PF04057">
    <property type="entry name" value="Rep-A_N"/>
    <property type="match status" value="1"/>
</dbReference>
<name>A0A699ZCB0_HAELA</name>
<comment type="caution">
    <text evidence="2">The sequence shown here is derived from an EMBL/GenBank/DDBJ whole genome shotgun (WGS) entry which is preliminary data.</text>
</comment>
<accession>A0A699ZCB0</accession>
<dbReference type="SUPFAM" id="SSF50249">
    <property type="entry name" value="Nucleic acid-binding proteins"/>
    <property type="match status" value="1"/>
</dbReference>
<protein>
    <submittedName>
        <fullName evidence="2">Rep-A_N domain-containing protein</fullName>
    </submittedName>
</protein>
<sequence>MAQLSKGCLAKVKAMDGFSDPIVLLVSSLQQKDDTKYRGTFSDGVDSIAVVLASQLTELAKNGTLRTGATVK</sequence>
<evidence type="ECO:0000259" key="1">
    <source>
        <dbReference type="Pfam" id="PF04057"/>
    </source>
</evidence>
<feature type="non-terminal residue" evidence="2">
    <location>
        <position position="72"/>
    </location>
</feature>
<dbReference type="GO" id="GO:0003677">
    <property type="term" value="F:DNA binding"/>
    <property type="evidence" value="ECO:0007669"/>
    <property type="project" value="InterPro"/>
</dbReference>